<evidence type="ECO:0000313" key="3">
    <source>
        <dbReference type="Proteomes" id="UP000033647"/>
    </source>
</evidence>
<dbReference type="EMBL" id="LAFY01004141">
    <property type="protein sequence ID" value="KJX94522.1"/>
    <property type="molecule type" value="Genomic_DNA"/>
</dbReference>
<feature type="region of interest" description="Disordered" evidence="1">
    <location>
        <begin position="1"/>
        <end position="22"/>
    </location>
</feature>
<evidence type="ECO:0000256" key="1">
    <source>
        <dbReference type="SAM" id="MobiDB-lite"/>
    </source>
</evidence>
<feature type="compositionally biased region" description="Polar residues" evidence="1">
    <location>
        <begin position="11"/>
        <end position="22"/>
    </location>
</feature>
<feature type="compositionally biased region" description="Basic and acidic residues" evidence="1">
    <location>
        <begin position="328"/>
        <end position="355"/>
    </location>
</feature>
<protein>
    <submittedName>
        <fullName evidence="2">Uncharacterized protein</fullName>
    </submittedName>
</protein>
<dbReference type="Proteomes" id="UP000033647">
    <property type="component" value="Unassembled WGS sequence"/>
</dbReference>
<accession>A0A0F4GC00</accession>
<reference evidence="2 3" key="1">
    <citation type="submission" date="2015-03" db="EMBL/GenBank/DDBJ databases">
        <title>RNA-seq based gene annotation and comparative genomics of four Zymoseptoria species reveal species-specific pathogenicity related genes and transposable element activity.</title>
        <authorList>
            <person name="Grandaubert J."/>
            <person name="Bhattacharyya A."/>
            <person name="Stukenbrock E.H."/>
        </authorList>
    </citation>
    <scope>NUCLEOTIDE SEQUENCE [LARGE SCALE GENOMIC DNA]</scope>
    <source>
        <strain evidence="2 3">Zb18110</strain>
    </source>
</reference>
<feature type="compositionally biased region" description="Acidic residues" evidence="1">
    <location>
        <begin position="242"/>
        <end position="257"/>
    </location>
</feature>
<keyword evidence="3" id="KW-1185">Reference proteome</keyword>
<feature type="region of interest" description="Disordered" evidence="1">
    <location>
        <begin position="90"/>
        <end position="116"/>
    </location>
</feature>
<evidence type="ECO:0000313" key="2">
    <source>
        <dbReference type="EMBL" id="KJX94522.1"/>
    </source>
</evidence>
<proteinExistence type="predicted"/>
<feature type="region of interest" description="Disordered" evidence="1">
    <location>
        <begin position="240"/>
        <end position="479"/>
    </location>
</feature>
<feature type="compositionally biased region" description="Low complexity" evidence="1">
    <location>
        <begin position="417"/>
        <end position="435"/>
    </location>
</feature>
<feature type="compositionally biased region" description="Polar residues" evidence="1">
    <location>
        <begin position="260"/>
        <end position="282"/>
    </location>
</feature>
<name>A0A0F4GC00_9PEZI</name>
<gene>
    <name evidence="2" type="ORF">TI39_contig4182g00006</name>
</gene>
<organism evidence="2 3">
    <name type="scientific">Zymoseptoria brevis</name>
    <dbReference type="NCBI Taxonomy" id="1047168"/>
    <lineage>
        <taxon>Eukaryota</taxon>
        <taxon>Fungi</taxon>
        <taxon>Dikarya</taxon>
        <taxon>Ascomycota</taxon>
        <taxon>Pezizomycotina</taxon>
        <taxon>Dothideomycetes</taxon>
        <taxon>Dothideomycetidae</taxon>
        <taxon>Mycosphaerellales</taxon>
        <taxon>Mycosphaerellaceae</taxon>
        <taxon>Zymoseptoria</taxon>
    </lineage>
</organism>
<comment type="caution">
    <text evidence="2">The sequence shown here is derived from an EMBL/GenBank/DDBJ whole genome shotgun (WGS) entry which is preliminary data.</text>
</comment>
<sequence length="479" mass="51758">MNGGKAPAVDSPTSDGQPSVVSPFSYNYARAKALLQETLQQDTTKMNKKSIQQRRRVLKRLSNIDPAGTITEDMLDPNWRPTRASKVSKQASTNASEPIEPLQVDGIGPNGRSADQKRMKVDHDSAMKIAAEDEGYLWYHLKFNRHVGAFTAEHVRDFEEVHQLGLASLTRYLYGIPDASYRAKNRHIKYSFVPIDMNKKLEDWIKVHLKPGLKNSTWAKGTLPKEAGFLHRKGLGYNTGEAENDCSDNDSESDGEEGAPSSSRQTRSGKTQGTKTAQSTLAQIAPLNEDAGSLGSGTSKTKGRSPSDLHGRKRRRLANGLATPTDAGDLKDSGKPRPAREKSTRSSDSRRREDDSSIPSRPDFPGSDADMDDSGKHDGEDSTPASATKAKARHGPDDTGARKRLKVQSKEASATEGSSALLDLLAPSSDDGLSGWCRSFNTAQASSDAERANEAGSGGEGSSSKKEGSKKSKTQGETN</sequence>
<dbReference type="AlphaFoldDB" id="A0A0F4GC00"/>